<keyword evidence="2 3" id="KW-0449">Lipoprotein</keyword>
<keyword evidence="4" id="KW-1185">Reference proteome</keyword>
<dbReference type="NCBIfam" id="TIGR01845">
    <property type="entry name" value="outer_NodT"/>
    <property type="match status" value="1"/>
</dbReference>
<keyword evidence="2" id="KW-0472">Membrane</keyword>
<evidence type="ECO:0000313" key="4">
    <source>
        <dbReference type="Proteomes" id="UP000198984"/>
    </source>
</evidence>
<dbReference type="Gene3D" id="2.20.200.10">
    <property type="entry name" value="Outer membrane efflux proteins (OEP)"/>
    <property type="match status" value="1"/>
</dbReference>
<dbReference type="Proteomes" id="UP000198984">
    <property type="component" value="Unassembled WGS sequence"/>
</dbReference>
<reference evidence="3 4" key="1">
    <citation type="submission" date="2016-10" db="EMBL/GenBank/DDBJ databases">
        <authorList>
            <person name="de Groot N.N."/>
        </authorList>
    </citation>
    <scope>NUCLEOTIDE SEQUENCE [LARGE SCALE GENOMIC DNA]</scope>
    <source>
        <strain evidence="3 4">DSM 21039</strain>
    </source>
</reference>
<keyword evidence="2" id="KW-0564">Palmitate</keyword>
<dbReference type="OrthoDB" id="9770517at2"/>
<dbReference type="RefSeq" id="WP_089909265.1">
    <property type="nucleotide sequence ID" value="NZ_FOBB01000002.1"/>
</dbReference>
<dbReference type="Gene3D" id="1.20.1600.10">
    <property type="entry name" value="Outer membrane efflux proteins (OEP)"/>
    <property type="match status" value="1"/>
</dbReference>
<evidence type="ECO:0000256" key="2">
    <source>
        <dbReference type="RuleBase" id="RU362097"/>
    </source>
</evidence>
<comment type="subcellular location">
    <subcellularLocation>
        <location evidence="2">Cell membrane</location>
        <topology evidence="2">Lipid-anchor</topology>
    </subcellularLocation>
</comment>
<comment type="similarity">
    <text evidence="1 2">Belongs to the outer membrane factor (OMF) (TC 1.B.17) family.</text>
</comment>
<dbReference type="PROSITE" id="PS51257">
    <property type="entry name" value="PROKAR_LIPOPROTEIN"/>
    <property type="match status" value="1"/>
</dbReference>
<organism evidence="3 4">
    <name type="scientific">Chitinophaga rupis</name>
    <dbReference type="NCBI Taxonomy" id="573321"/>
    <lineage>
        <taxon>Bacteria</taxon>
        <taxon>Pseudomonadati</taxon>
        <taxon>Bacteroidota</taxon>
        <taxon>Chitinophagia</taxon>
        <taxon>Chitinophagales</taxon>
        <taxon>Chitinophagaceae</taxon>
        <taxon>Chitinophaga</taxon>
    </lineage>
</organism>
<evidence type="ECO:0000256" key="1">
    <source>
        <dbReference type="ARBA" id="ARBA00007613"/>
    </source>
</evidence>
<keyword evidence="2" id="KW-0812">Transmembrane</keyword>
<dbReference type="InterPro" id="IPR010131">
    <property type="entry name" value="MdtP/NodT-like"/>
</dbReference>
<dbReference type="SUPFAM" id="SSF56954">
    <property type="entry name" value="Outer membrane efflux proteins (OEP)"/>
    <property type="match status" value="1"/>
</dbReference>
<dbReference type="GO" id="GO:0005886">
    <property type="term" value="C:plasma membrane"/>
    <property type="evidence" value="ECO:0007669"/>
    <property type="project" value="UniProtKB-SubCell"/>
</dbReference>
<keyword evidence="2" id="KW-1134">Transmembrane beta strand</keyword>
<dbReference type="PANTHER" id="PTHR30203:SF30">
    <property type="entry name" value="OUTER MEMBRANE PROTEIN-RELATED"/>
    <property type="match status" value="1"/>
</dbReference>
<name>A0A1H7QAC0_9BACT</name>
<dbReference type="GO" id="GO:0015562">
    <property type="term" value="F:efflux transmembrane transporter activity"/>
    <property type="evidence" value="ECO:0007669"/>
    <property type="project" value="InterPro"/>
</dbReference>
<accession>A0A1H7QAC0</accession>
<proteinExistence type="inferred from homology"/>
<dbReference type="Pfam" id="PF02321">
    <property type="entry name" value="OEP"/>
    <property type="match status" value="2"/>
</dbReference>
<evidence type="ECO:0000313" key="3">
    <source>
        <dbReference type="EMBL" id="SEL44594.1"/>
    </source>
</evidence>
<gene>
    <name evidence="3" type="ORF">SAMN04488505_102288</name>
</gene>
<sequence>MMDFIKIIAFSIFLLAFGCRLPKPLVLPDNKPMPDTFAVNSTDTAGIGQLPWQQFFEDAPLRALIDTALQYNYALQSSREEMKISEAVLLAARYAWLPNVNLSATAGIDKYGKYTLNGVGNFDTNLSTNISKDQRIPDPTPDFFLGLRSSWEVDLWGKIKARKRAALARYLASAQGRRLVTTLLVSEVAAHYYTLIALDNELAIIKKNIALQETALATVQIQQAAGRATLLAVQQFEAQLLDTRSLEHITRQRQLVIESQLNFLLGRYPQPLPRSKALAIDTLSAPWKPGLPAKLLANRPDIKQAELELAASKADVQAARKAFLPSLNITPYGGFNAFKAGLLLEPASFAYGVLGGITAPLFNQKQLQAQYRINESDSKISYYHYQQKILQAYQEVSVALGNVHNQQHIYALREKEVSVLQSAVSTANDLFLSGYASYLEIITAQKSVLEAELALIHARRDMMAGTVQLYQTLGGGWQ</sequence>
<dbReference type="EMBL" id="FOBB01000002">
    <property type="protein sequence ID" value="SEL44594.1"/>
    <property type="molecule type" value="Genomic_DNA"/>
</dbReference>
<dbReference type="AlphaFoldDB" id="A0A1H7QAC0"/>
<dbReference type="STRING" id="573321.SAMN04488505_102288"/>
<protein>
    <submittedName>
        <fullName evidence="3">Efflux transporter, outer membrane factor (OMF) lipoprotein, NodT family</fullName>
    </submittedName>
</protein>
<dbReference type="PANTHER" id="PTHR30203">
    <property type="entry name" value="OUTER MEMBRANE CATION EFFLUX PROTEIN"/>
    <property type="match status" value="1"/>
</dbReference>
<dbReference type="InterPro" id="IPR003423">
    <property type="entry name" value="OMP_efflux"/>
</dbReference>